<sequence length="291" mass="32377">MKKWIIILLVFAVFVISFGFIFTATTEHRAAEEKKAANQVKAKEKKKAKQSIEIGTPTLFVHGYAGTKNSLGHMMSRLEEADGAHKALTITVKKDGTLSVHGKYDKYTRRPLIQVLFEDNKSSMVNQTKWLKTVCATLKRDYHISRINVVAHSMGGVSFTNYLEETSTQNAYPITEKLVLIGAPINGLAIGDSRYNLSENGPKTETERYANLYKNREKIAKSIQVYTIAGDVLDGTESDGSVPLASALSAKFIFQNVTSYSEKVFSGKTASHSNLHENEEIDQAVSEFLWD</sequence>
<dbReference type="PANTHER" id="PTHR37946">
    <property type="entry name" value="SLL1969 PROTEIN"/>
    <property type="match status" value="1"/>
</dbReference>
<proteinExistence type="predicted"/>
<accession>A0A3D8TTD6</accession>
<dbReference type="Proteomes" id="UP000257055">
    <property type="component" value="Unassembled WGS sequence"/>
</dbReference>
<dbReference type="PANTHER" id="PTHR37946:SF1">
    <property type="entry name" value="SLL1969 PROTEIN"/>
    <property type="match status" value="1"/>
</dbReference>
<protein>
    <recommendedName>
        <fullName evidence="3">Alpha/beta hydrolase</fullName>
    </recommendedName>
</protein>
<reference evidence="2" key="1">
    <citation type="submission" date="2015-04" db="EMBL/GenBank/DDBJ databases">
        <authorList>
            <person name="Schardt J."/>
            <person name="Mueller-Herbst S."/>
            <person name="Scherer S."/>
            <person name="Huptas C."/>
        </authorList>
    </citation>
    <scope>NUCLEOTIDE SEQUENCE [LARGE SCALE GENOMIC DNA]</scope>
    <source>
        <strain evidence="2">Kiel-L1</strain>
    </source>
</reference>
<dbReference type="EMBL" id="LARY01000001">
    <property type="protein sequence ID" value="RDX02240.1"/>
    <property type="molecule type" value="Genomic_DNA"/>
</dbReference>
<dbReference type="InterPro" id="IPR010315">
    <property type="entry name" value="DUF915_hydro-like"/>
</dbReference>
<keyword evidence="2" id="KW-1185">Reference proteome</keyword>
<dbReference type="InterPro" id="IPR029058">
    <property type="entry name" value="AB_hydrolase_fold"/>
</dbReference>
<comment type="caution">
    <text evidence="1">The sequence shown here is derived from an EMBL/GenBank/DDBJ whole genome shotgun (WGS) entry which is preliminary data.</text>
</comment>
<organism evidence="1 2">
    <name type="scientific">Listeria kieliensis</name>
    <dbReference type="NCBI Taxonomy" id="1621700"/>
    <lineage>
        <taxon>Bacteria</taxon>
        <taxon>Bacillati</taxon>
        <taxon>Bacillota</taxon>
        <taxon>Bacilli</taxon>
        <taxon>Bacillales</taxon>
        <taxon>Listeriaceae</taxon>
        <taxon>Listeria</taxon>
    </lineage>
</organism>
<dbReference type="SUPFAM" id="SSF53474">
    <property type="entry name" value="alpha/beta-Hydrolases"/>
    <property type="match status" value="1"/>
</dbReference>
<dbReference type="RefSeq" id="WP_115751914.1">
    <property type="nucleotide sequence ID" value="NZ_LARY01000001.1"/>
</dbReference>
<evidence type="ECO:0000313" key="1">
    <source>
        <dbReference type="EMBL" id="RDX02240.1"/>
    </source>
</evidence>
<evidence type="ECO:0008006" key="3">
    <source>
        <dbReference type="Google" id="ProtNLM"/>
    </source>
</evidence>
<dbReference type="Gene3D" id="3.40.50.1820">
    <property type="entry name" value="alpha/beta hydrolase"/>
    <property type="match status" value="1"/>
</dbReference>
<name>A0A3D8TTD6_9LIST</name>
<gene>
    <name evidence="1" type="ORF">UR08_01550</name>
</gene>
<dbReference type="AlphaFoldDB" id="A0A3D8TTD6"/>
<evidence type="ECO:0000313" key="2">
    <source>
        <dbReference type="Proteomes" id="UP000257055"/>
    </source>
</evidence>
<dbReference type="Pfam" id="PF06028">
    <property type="entry name" value="DUF915"/>
    <property type="match status" value="1"/>
</dbReference>